<gene>
    <name evidence="19" type="ORF">RM531_15510</name>
</gene>
<feature type="domain" description="SLBB" evidence="18">
    <location>
        <begin position="179"/>
        <end position="261"/>
    </location>
</feature>
<proteinExistence type="inferred from homology"/>
<evidence type="ECO:0000256" key="6">
    <source>
        <dbReference type="ARBA" id="ARBA00022692"/>
    </source>
</evidence>
<keyword evidence="14" id="KW-0449">Lipoprotein</keyword>
<evidence type="ECO:0000256" key="2">
    <source>
        <dbReference type="ARBA" id="ARBA00009450"/>
    </source>
</evidence>
<comment type="similarity">
    <text evidence="2">Belongs to the BexD/CtrA/VexA family.</text>
</comment>
<evidence type="ECO:0000256" key="8">
    <source>
        <dbReference type="ARBA" id="ARBA00023047"/>
    </source>
</evidence>
<keyword evidence="13" id="KW-0998">Cell outer membrane</keyword>
<dbReference type="Gene3D" id="3.30.1950.10">
    <property type="entry name" value="wza like domain"/>
    <property type="match status" value="1"/>
</dbReference>
<keyword evidence="7 16" id="KW-0732">Signal</keyword>
<keyword evidence="10" id="KW-0626">Porin</keyword>
<comment type="caution">
    <text evidence="19">The sequence shown here is derived from an EMBL/GenBank/DDBJ whole genome shotgun (WGS) entry which is preliminary data.</text>
</comment>
<evidence type="ECO:0000259" key="17">
    <source>
        <dbReference type="Pfam" id="PF02563"/>
    </source>
</evidence>
<keyword evidence="8" id="KW-0625">Polysaccharide transport</keyword>
<evidence type="ECO:0000256" key="14">
    <source>
        <dbReference type="ARBA" id="ARBA00023288"/>
    </source>
</evidence>
<dbReference type="Pfam" id="PF02563">
    <property type="entry name" value="Poly_export"/>
    <property type="match status" value="1"/>
</dbReference>
<keyword evidence="3" id="KW-0813">Transport</keyword>
<evidence type="ECO:0000313" key="19">
    <source>
        <dbReference type="EMBL" id="MDT0619880.1"/>
    </source>
</evidence>
<evidence type="ECO:0000256" key="10">
    <source>
        <dbReference type="ARBA" id="ARBA00023114"/>
    </source>
</evidence>
<keyword evidence="9" id="KW-0406">Ion transport</keyword>
<evidence type="ECO:0000256" key="15">
    <source>
        <dbReference type="SAM" id="MobiDB-lite"/>
    </source>
</evidence>
<reference evidence="19 20" key="1">
    <citation type="submission" date="2023-09" db="EMBL/GenBank/DDBJ databases">
        <authorList>
            <person name="Rey-Velasco X."/>
        </authorList>
    </citation>
    <scope>NUCLEOTIDE SEQUENCE [LARGE SCALE GENOMIC DNA]</scope>
    <source>
        <strain evidence="19 20">P385</strain>
    </source>
</reference>
<dbReference type="PANTHER" id="PTHR33619:SF3">
    <property type="entry name" value="POLYSACCHARIDE EXPORT PROTEIN GFCE-RELATED"/>
    <property type="match status" value="1"/>
</dbReference>
<evidence type="ECO:0000256" key="4">
    <source>
        <dbReference type="ARBA" id="ARBA00022452"/>
    </source>
</evidence>
<evidence type="ECO:0000256" key="3">
    <source>
        <dbReference type="ARBA" id="ARBA00022448"/>
    </source>
</evidence>
<feature type="region of interest" description="Disordered" evidence="15">
    <location>
        <begin position="69"/>
        <end position="91"/>
    </location>
</feature>
<evidence type="ECO:0000256" key="5">
    <source>
        <dbReference type="ARBA" id="ARBA00022597"/>
    </source>
</evidence>
<sequence>MNRVAASLTTLLLLSACSFPGMRVDIGEEQESTWFSSGDPRQSETGQPVHPEYDATVRRITPSLVADLQREDAANPSADTRLPTTDENGYPQYRVGKGDILSVIVYGHQELTNPAGTTESVASSGRVVDARGKIYFPFIGDMDVAGLTTEEIRGRIADGLDRVIRDPQVDVRVIEFRSKQVFVSGDIQSPCRVPVTDIPMTVDEALSQCQSLSSGGGSGGSGSGGLYTGKALRLIRDGQSYPINLATLHSGADEFWLKAGDRLVLDENIQKVFLLGEFQEQLAIPVGYDGITLADAVTGAGGLDLATADSSKIYVIRGLIERRRTEDDTVVANLNPMVYQLDAKSPQALILAHQFELQPRDVVYASAASLVNFNRALAEITPTLNLLFQSFLIFDRSNN</sequence>
<feature type="domain" description="Polysaccharide export protein N-terminal" evidence="17">
    <location>
        <begin position="91"/>
        <end position="173"/>
    </location>
</feature>
<protein>
    <submittedName>
        <fullName evidence="19">Polysaccharide biosynthesis/export family protein</fullName>
    </submittedName>
</protein>
<evidence type="ECO:0000256" key="11">
    <source>
        <dbReference type="ARBA" id="ARBA00023136"/>
    </source>
</evidence>
<comment type="subcellular location">
    <subcellularLocation>
        <location evidence="1">Cell outer membrane</location>
        <topology evidence="1">Multi-pass membrane protein</topology>
    </subcellularLocation>
</comment>
<evidence type="ECO:0000259" key="18">
    <source>
        <dbReference type="Pfam" id="PF22461"/>
    </source>
</evidence>
<dbReference type="EMBL" id="JAVRHY010000023">
    <property type="protein sequence ID" value="MDT0619880.1"/>
    <property type="molecule type" value="Genomic_DNA"/>
</dbReference>
<dbReference type="Gene3D" id="3.10.560.10">
    <property type="entry name" value="Outer membrane lipoprotein wza domain like"/>
    <property type="match status" value="2"/>
</dbReference>
<evidence type="ECO:0000256" key="7">
    <source>
        <dbReference type="ARBA" id="ARBA00022729"/>
    </source>
</evidence>
<organism evidence="19 20">
    <name type="scientific">Spectribacter acetivorans</name>
    <dbReference type="NCBI Taxonomy" id="3075603"/>
    <lineage>
        <taxon>Bacteria</taxon>
        <taxon>Pseudomonadati</taxon>
        <taxon>Pseudomonadota</taxon>
        <taxon>Gammaproteobacteria</taxon>
        <taxon>Salinisphaerales</taxon>
        <taxon>Salinisphaeraceae</taxon>
        <taxon>Spectribacter</taxon>
    </lineage>
</organism>
<keyword evidence="11" id="KW-0472">Membrane</keyword>
<dbReference type="InterPro" id="IPR049712">
    <property type="entry name" value="Poly_export"/>
</dbReference>
<dbReference type="InterPro" id="IPR003715">
    <property type="entry name" value="Poly_export_N"/>
</dbReference>
<keyword evidence="5" id="KW-0762">Sugar transport</keyword>
<feature type="signal peptide" evidence="16">
    <location>
        <begin position="1"/>
        <end position="23"/>
    </location>
</feature>
<keyword evidence="4" id="KW-1134">Transmembrane beta strand</keyword>
<accession>A0ABU3BCY6</accession>
<dbReference type="Proteomes" id="UP001259982">
    <property type="component" value="Unassembled WGS sequence"/>
</dbReference>
<evidence type="ECO:0000313" key="20">
    <source>
        <dbReference type="Proteomes" id="UP001259982"/>
    </source>
</evidence>
<evidence type="ECO:0000256" key="13">
    <source>
        <dbReference type="ARBA" id="ARBA00023237"/>
    </source>
</evidence>
<evidence type="ECO:0000256" key="9">
    <source>
        <dbReference type="ARBA" id="ARBA00023065"/>
    </source>
</evidence>
<name>A0ABU3BCY6_9GAMM</name>
<keyword evidence="12" id="KW-0564">Palmitate</keyword>
<dbReference type="InterPro" id="IPR054765">
    <property type="entry name" value="SLBB_dom"/>
</dbReference>
<dbReference type="RefSeq" id="WP_311660589.1">
    <property type="nucleotide sequence ID" value="NZ_JAVRHY010000023.1"/>
</dbReference>
<feature type="domain" description="SLBB" evidence="18">
    <location>
        <begin position="270"/>
        <end position="364"/>
    </location>
</feature>
<evidence type="ECO:0000256" key="1">
    <source>
        <dbReference type="ARBA" id="ARBA00004571"/>
    </source>
</evidence>
<dbReference type="PROSITE" id="PS51257">
    <property type="entry name" value="PROKAR_LIPOPROTEIN"/>
    <property type="match status" value="1"/>
</dbReference>
<feature type="chain" id="PRO_5047179614" evidence="16">
    <location>
        <begin position="24"/>
        <end position="399"/>
    </location>
</feature>
<dbReference type="PANTHER" id="PTHR33619">
    <property type="entry name" value="POLYSACCHARIDE EXPORT PROTEIN GFCE-RELATED"/>
    <property type="match status" value="1"/>
</dbReference>
<dbReference type="Pfam" id="PF22461">
    <property type="entry name" value="SLBB_2"/>
    <property type="match status" value="2"/>
</dbReference>
<keyword evidence="6" id="KW-0812">Transmembrane</keyword>
<evidence type="ECO:0000256" key="12">
    <source>
        <dbReference type="ARBA" id="ARBA00023139"/>
    </source>
</evidence>
<keyword evidence="20" id="KW-1185">Reference proteome</keyword>
<evidence type="ECO:0000256" key="16">
    <source>
        <dbReference type="SAM" id="SignalP"/>
    </source>
</evidence>